<dbReference type="CDD" id="cd05259">
    <property type="entry name" value="PCBER_SDR_a"/>
    <property type="match status" value="1"/>
</dbReference>
<dbReference type="Gene3D" id="3.90.25.10">
    <property type="entry name" value="UDP-galactose 4-epimerase, domain 1"/>
    <property type="match status" value="1"/>
</dbReference>
<protein>
    <recommendedName>
        <fullName evidence="3">NmrA-like domain-containing protein</fullName>
    </recommendedName>
</protein>
<keyword evidence="1" id="KW-0521">NADP</keyword>
<gene>
    <name evidence="4" type="ORF">B0H66DRAFT_369520</name>
</gene>
<evidence type="ECO:0000256" key="1">
    <source>
        <dbReference type="ARBA" id="ARBA00022857"/>
    </source>
</evidence>
<name>A0AAE0HWS0_9PEZI</name>
<dbReference type="Proteomes" id="UP001283341">
    <property type="component" value="Unassembled WGS sequence"/>
</dbReference>
<evidence type="ECO:0000256" key="2">
    <source>
        <dbReference type="ARBA" id="ARBA00023002"/>
    </source>
</evidence>
<sequence length="315" mass="34764">MSSNTVKTVALVGANSGLGSAILRALLQAGFRITVLRRASSKSPPFPADVHIPKSQEIEVKSLSDAWTTEELTDALRGQDAVVVCFPSKDVNEHLRIADAAAATGTVRRYIPADFGSVDARSPRSRELVPLFGKKVAVRERLEQFAAQNEAFTWTSLVCGHLFDWGLRNGFLHFYPDERRADILGSGNEKSSLSTMAKVAEAVVAVLNKFEETKNRVLMMQSFCVSQLEVLGALRRVLRDDGHGKEWQVDYVGLEEFIDQHKRLADQGDAESIEDLVFALGVEDGNWETKEDFAMELLGLKEDDLDAEVKKALGL</sequence>
<dbReference type="SUPFAM" id="SSF51735">
    <property type="entry name" value="NAD(P)-binding Rossmann-fold domains"/>
    <property type="match status" value="1"/>
</dbReference>
<feature type="domain" description="NmrA-like" evidence="3">
    <location>
        <begin position="7"/>
        <end position="237"/>
    </location>
</feature>
<dbReference type="InterPro" id="IPR008030">
    <property type="entry name" value="NmrA-like"/>
</dbReference>
<evidence type="ECO:0000313" key="5">
    <source>
        <dbReference type="Proteomes" id="UP001283341"/>
    </source>
</evidence>
<evidence type="ECO:0000259" key="3">
    <source>
        <dbReference type="Pfam" id="PF05368"/>
    </source>
</evidence>
<dbReference type="Pfam" id="PF05368">
    <property type="entry name" value="NmrA"/>
    <property type="match status" value="1"/>
</dbReference>
<keyword evidence="2" id="KW-0560">Oxidoreductase</keyword>
<reference evidence="4" key="1">
    <citation type="journal article" date="2023" name="Mol. Phylogenet. Evol.">
        <title>Genome-scale phylogeny and comparative genomics of the fungal order Sordariales.</title>
        <authorList>
            <person name="Hensen N."/>
            <person name="Bonometti L."/>
            <person name="Westerberg I."/>
            <person name="Brannstrom I.O."/>
            <person name="Guillou S."/>
            <person name="Cros-Aarteil S."/>
            <person name="Calhoun S."/>
            <person name="Haridas S."/>
            <person name="Kuo A."/>
            <person name="Mondo S."/>
            <person name="Pangilinan J."/>
            <person name="Riley R."/>
            <person name="LaButti K."/>
            <person name="Andreopoulos B."/>
            <person name="Lipzen A."/>
            <person name="Chen C."/>
            <person name="Yan M."/>
            <person name="Daum C."/>
            <person name="Ng V."/>
            <person name="Clum A."/>
            <person name="Steindorff A."/>
            <person name="Ohm R.A."/>
            <person name="Martin F."/>
            <person name="Silar P."/>
            <person name="Natvig D.O."/>
            <person name="Lalanne C."/>
            <person name="Gautier V."/>
            <person name="Ament-Velasquez S.L."/>
            <person name="Kruys A."/>
            <person name="Hutchinson M.I."/>
            <person name="Powell A.J."/>
            <person name="Barry K."/>
            <person name="Miller A.N."/>
            <person name="Grigoriev I.V."/>
            <person name="Debuchy R."/>
            <person name="Gladieux P."/>
            <person name="Hiltunen Thoren M."/>
            <person name="Johannesson H."/>
        </authorList>
    </citation>
    <scope>NUCLEOTIDE SEQUENCE</scope>
    <source>
        <strain evidence="4">CBS 118394</strain>
    </source>
</reference>
<evidence type="ECO:0000313" key="4">
    <source>
        <dbReference type="EMBL" id="KAK3314007.1"/>
    </source>
</evidence>
<keyword evidence="5" id="KW-1185">Reference proteome</keyword>
<reference evidence="4" key="2">
    <citation type="submission" date="2023-06" db="EMBL/GenBank/DDBJ databases">
        <authorList>
            <consortium name="Lawrence Berkeley National Laboratory"/>
            <person name="Haridas S."/>
            <person name="Hensen N."/>
            <person name="Bonometti L."/>
            <person name="Westerberg I."/>
            <person name="Brannstrom I.O."/>
            <person name="Guillou S."/>
            <person name="Cros-Aarteil S."/>
            <person name="Calhoun S."/>
            <person name="Kuo A."/>
            <person name="Mondo S."/>
            <person name="Pangilinan J."/>
            <person name="Riley R."/>
            <person name="Labutti K."/>
            <person name="Andreopoulos B."/>
            <person name="Lipzen A."/>
            <person name="Chen C."/>
            <person name="Yanf M."/>
            <person name="Daum C."/>
            <person name="Ng V."/>
            <person name="Clum A."/>
            <person name="Steindorff A."/>
            <person name="Ohm R."/>
            <person name="Martin F."/>
            <person name="Silar P."/>
            <person name="Natvig D."/>
            <person name="Lalanne C."/>
            <person name="Gautier V."/>
            <person name="Ament-Velasquez S.L."/>
            <person name="Kruys A."/>
            <person name="Hutchinson M.I."/>
            <person name="Powell A.J."/>
            <person name="Barry K."/>
            <person name="Miller A.N."/>
            <person name="Grigoriev I.V."/>
            <person name="Debuchy R."/>
            <person name="Gladieux P."/>
            <person name="Thoren M.H."/>
            <person name="Johannesson H."/>
        </authorList>
    </citation>
    <scope>NUCLEOTIDE SEQUENCE</scope>
    <source>
        <strain evidence="4">CBS 118394</strain>
    </source>
</reference>
<dbReference type="AlphaFoldDB" id="A0AAE0HWS0"/>
<dbReference type="GO" id="GO:0016491">
    <property type="term" value="F:oxidoreductase activity"/>
    <property type="evidence" value="ECO:0007669"/>
    <property type="project" value="UniProtKB-KW"/>
</dbReference>
<dbReference type="EMBL" id="JAUEDM010000007">
    <property type="protein sequence ID" value="KAK3314007.1"/>
    <property type="molecule type" value="Genomic_DNA"/>
</dbReference>
<dbReference type="Gene3D" id="3.40.50.720">
    <property type="entry name" value="NAD(P)-binding Rossmann-like Domain"/>
    <property type="match status" value="1"/>
</dbReference>
<dbReference type="PANTHER" id="PTHR47706:SF9">
    <property type="entry name" value="NMRA-LIKE DOMAIN-CONTAINING PROTEIN-RELATED"/>
    <property type="match status" value="1"/>
</dbReference>
<dbReference type="InterPro" id="IPR036291">
    <property type="entry name" value="NAD(P)-bd_dom_sf"/>
</dbReference>
<dbReference type="InterPro" id="IPR051609">
    <property type="entry name" value="NmrA/Isoflavone_reductase-like"/>
</dbReference>
<accession>A0AAE0HWS0</accession>
<proteinExistence type="predicted"/>
<comment type="caution">
    <text evidence="4">The sequence shown here is derived from an EMBL/GenBank/DDBJ whole genome shotgun (WGS) entry which is preliminary data.</text>
</comment>
<organism evidence="4 5">
    <name type="scientific">Apodospora peruviana</name>
    <dbReference type="NCBI Taxonomy" id="516989"/>
    <lineage>
        <taxon>Eukaryota</taxon>
        <taxon>Fungi</taxon>
        <taxon>Dikarya</taxon>
        <taxon>Ascomycota</taxon>
        <taxon>Pezizomycotina</taxon>
        <taxon>Sordariomycetes</taxon>
        <taxon>Sordariomycetidae</taxon>
        <taxon>Sordariales</taxon>
        <taxon>Lasiosphaeriaceae</taxon>
        <taxon>Apodospora</taxon>
    </lineage>
</organism>
<dbReference type="InterPro" id="IPR045312">
    <property type="entry name" value="PCBER-like"/>
</dbReference>
<dbReference type="PANTHER" id="PTHR47706">
    <property type="entry name" value="NMRA-LIKE FAMILY PROTEIN"/>
    <property type="match status" value="1"/>
</dbReference>